<keyword evidence="3" id="KW-1185">Reference proteome</keyword>
<dbReference type="SUPFAM" id="SSF53254">
    <property type="entry name" value="Phosphoglycerate mutase-like"/>
    <property type="match status" value="1"/>
</dbReference>
<dbReference type="Gene3D" id="3.40.50.1240">
    <property type="entry name" value="Phosphoglycerate mutase-like"/>
    <property type="match status" value="1"/>
</dbReference>
<dbReference type="AlphaFoldDB" id="A0AA39XAY1"/>
<dbReference type="SMART" id="SM00855">
    <property type="entry name" value="PGAM"/>
    <property type="match status" value="1"/>
</dbReference>
<dbReference type="InterPro" id="IPR013078">
    <property type="entry name" value="His_Pase_superF_clade-1"/>
</dbReference>
<protein>
    <submittedName>
        <fullName evidence="2">Histidine phosphatase superfamily</fullName>
    </submittedName>
</protein>
<evidence type="ECO:0000313" key="3">
    <source>
        <dbReference type="Proteomes" id="UP001174934"/>
    </source>
</evidence>
<proteinExistence type="predicted"/>
<dbReference type="InterPro" id="IPR029033">
    <property type="entry name" value="His_PPase_superfam"/>
</dbReference>
<dbReference type="PANTHER" id="PTHR16469">
    <property type="entry name" value="UBIQUITIN-ASSOCIATED AND SH3 DOMAIN-CONTAINING BA-RELATED"/>
    <property type="match status" value="1"/>
</dbReference>
<dbReference type="EMBL" id="JAULSR010000002">
    <property type="protein sequence ID" value="KAK0630586.1"/>
    <property type="molecule type" value="Genomic_DNA"/>
</dbReference>
<dbReference type="CDD" id="cd07067">
    <property type="entry name" value="HP_PGM_like"/>
    <property type="match status" value="1"/>
</dbReference>
<feature type="region of interest" description="Disordered" evidence="1">
    <location>
        <begin position="233"/>
        <end position="252"/>
    </location>
</feature>
<dbReference type="Proteomes" id="UP001174934">
    <property type="component" value="Unassembled WGS sequence"/>
</dbReference>
<accession>A0AA39XAY1</accession>
<organism evidence="2 3">
    <name type="scientific">Bombardia bombarda</name>
    <dbReference type="NCBI Taxonomy" id="252184"/>
    <lineage>
        <taxon>Eukaryota</taxon>
        <taxon>Fungi</taxon>
        <taxon>Dikarya</taxon>
        <taxon>Ascomycota</taxon>
        <taxon>Pezizomycotina</taxon>
        <taxon>Sordariomycetes</taxon>
        <taxon>Sordariomycetidae</taxon>
        <taxon>Sordariales</taxon>
        <taxon>Lasiosphaeriaceae</taxon>
        <taxon>Bombardia</taxon>
    </lineage>
</organism>
<gene>
    <name evidence="2" type="ORF">B0T17DRAFT_224657</name>
</gene>
<name>A0AA39XAY1_9PEZI</name>
<dbReference type="Pfam" id="PF00300">
    <property type="entry name" value="His_Phos_1"/>
    <property type="match status" value="1"/>
</dbReference>
<sequence>MSLEVIYVTRHGFRSNWLVDPSNGNYTAMLRSPTGIAADPELTAHGVEQARELGDRLLAADPPVERVYSSPYYRCLQTIEPFVRKAQAAHASVEEGNRQDEEDAGPQAVRLETGLGEWFGSAPFEHPVPAAPELLNRFFPTMLDEQYSPIVVPTRMGESIEELHDRVATAMDALIADCDRDGVRSVLLCSHAAVIIALGRVLTGNMPVNIEAEDFRAFTCGLTVYQRRKAATGADTSARSTGRDAAAASTEAPLSAKAAVDNGKRETSHSAVVVAAAEVTDVAGKETIATTDAHNADRQIKNDPPRKLVWRAGRGVSGGWDCLLDSDCAHLSGGEERGWRFSGDESFKGADEKSNLDAGISLGVVVEGRNKGSPGAGGPRL</sequence>
<comment type="caution">
    <text evidence="2">The sequence shown here is derived from an EMBL/GenBank/DDBJ whole genome shotgun (WGS) entry which is preliminary data.</text>
</comment>
<dbReference type="InterPro" id="IPR051710">
    <property type="entry name" value="Phosphatase_SH3-domain"/>
</dbReference>
<evidence type="ECO:0000313" key="2">
    <source>
        <dbReference type="EMBL" id="KAK0630586.1"/>
    </source>
</evidence>
<evidence type="ECO:0000256" key="1">
    <source>
        <dbReference type="SAM" id="MobiDB-lite"/>
    </source>
</evidence>
<reference evidence="2" key="1">
    <citation type="submission" date="2023-06" db="EMBL/GenBank/DDBJ databases">
        <title>Genome-scale phylogeny and comparative genomics of the fungal order Sordariales.</title>
        <authorList>
            <consortium name="Lawrence Berkeley National Laboratory"/>
            <person name="Hensen N."/>
            <person name="Bonometti L."/>
            <person name="Westerberg I."/>
            <person name="Brannstrom I.O."/>
            <person name="Guillou S."/>
            <person name="Cros-Aarteil S."/>
            <person name="Calhoun S."/>
            <person name="Haridas S."/>
            <person name="Kuo A."/>
            <person name="Mondo S."/>
            <person name="Pangilinan J."/>
            <person name="Riley R."/>
            <person name="LaButti K."/>
            <person name="Andreopoulos B."/>
            <person name="Lipzen A."/>
            <person name="Chen C."/>
            <person name="Yanf M."/>
            <person name="Daum C."/>
            <person name="Ng V."/>
            <person name="Clum A."/>
            <person name="Steindorff A."/>
            <person name="Ohm R."/>
            <person name="Martin F."/>
            <person name="Silar P."/>
            <person name="Natvig D."/>
            <person name="Lalanne C."/>
            <person name="Gautier V."/>
            <person name="Ament-velasquez S.L."/>
            <person name="Kruys A."/>
            <person name="Hutchinson M.I."/>
            <person name="Powell A.J."/>
            <person name="Barry K."/>
            <person name="Miller A.N."/>
            <person name="Grigoriev I.V."/>
            <person name="Debuchy R."/>
            <person name="Gladieux P."/>
            <person name="Thoren M.H."/>
            <person name="Johannesson H."/>
        </authorList>
    </citation>
    <scope>NUCLEOTIDE SEQUENCE</scope>
    <source>
        <strain evidence="2">SMH3391-2</strain>
    </source>
</reference>
<dbReference type="PANTHER" id="PTHR16469:SF51">
    <property type="entry name" value="TRANSCRIPTION FACTOR TAU 55 KDA SUBUNIT"/>
    <property type="match status" value="1"/>
</dbReference>